<dbReference type="GO" id="GO:0016887">
    <property type="term" value="F:ATP hydrolysis activity"/>
    <property type="evidence" value="ECO:0007669"/>
    <property type="project" value="EnsemblFungi"/>
</dbReference>
<organism evidence="12 13">
    <name type="scientific">Metschnikowia bicuspidata var. bicuspidata NRRL YB-4993</name>
    <dbReference type="NCBI Taxonomy" id="869754"/>
    <lineage>
        <taxon>Eukaryota</taxon>
        <taxon>Fungi</taxon>
        <taxon>Dikarya</taxon>
        <taxon>Ascomycota</taxon>
        <taxon>Saccharomycotina</taxon>
        <taxon>Pichiomycetes</taxon>
        <taxon>Metschnikowiaceae</taxon>
        <taxon>Metschnikowia</taxon>
    </lineage>
</organism>
<evidence type="ECO:0000313" key="13">
    <source>
        <dbReference type="Proteomes" id="UP000092555"/>
    </source>
</evidence>
<evidence type="ECO:0000256" key="2">
    <source>
        <dbReference type="ARBA" id="ARBA00005580"/>
    </source>
</evidence>
<proteinExistence type="inferred from homology"/>
<dbReference type="GO" id="GO:0015421">
    <property type="term" value="F:ABC-type oligopeptide transporter activity"/>
    <property type="evidence" value="ECO:0007669"/>
    <property type="project" value="EnsemblFungi"/>
</dbReference>
<dbReference type="CDD" id="cd18573">
    <property type="entry name" value="ABC_6TM_ABCB10_like"/>
    <property type="match status" value="1"/>
</dbReference>
<feature type="domain" description="ABC transmembrane type-1" evidence="11">
    <location>
        <begin position="119"/>
        <end position="424"/>
    </location>
</feature>
<dbReference type="GO" id="GO:0005524">
    <property type="term" value="F:ATP binding"/>
    <property type="evidence" value="ECO:0007669"/>
    <property type="project" value="UniProtKB-KW"/>
</dbReference>
<feature type="transmembrane region" description="Helical" evidence="9">
    <location>
        <begin position="364"/>
        <end position="389"/>
    </location>
</feature>
<keyword evidence="6 9" id="KW-1133">Transmembrane helix</keyword>
<dbReference type="PROSITE" id="PS50929">
    <property type="entry name" value="ABC_TM1F"/>
    <property type="match status" value="1"/>
</dbReference>
<dbReference type="OrthoDB" id="6500128at2759"/>
<sequence>MFSMFLACRAHPAHVAYKQAARAAPRLLGGRPLRVARPHVPLLVHLGAYAPTRPFSVAPERPQNAPAVGPSRRHVKAASRNGQTPESGAESATPPRKRSVWAEIARLFRLARPEYATLAAALVCLVATSAVSMLLPLIIGRIIDTARQAEAGGSGLPGAATGGAMDVFGLAPEQFYAGLAAVFAAGAVANYGRIYLLRAVGERLVARLRARLFAKILAQDLYFFDVGPRGTGMKTGDLISRLSSDTQMISKSLSGNVSDGARALISGVVGLLMMWWVSWKLTLCMSLIFPPLILMSTVYGRRIKRLSRTIQECLGALTKVLEEKLNGVKTIQSFAQQRAVLHSYDHEVRSIFAQSMLEGRASGVYYSVNGFLGNTMIVGLLVVGSRLIATGDISIGDLSSFMMYAVYTGSSVFGLGNFYTELMKGVGAAERIFELVDLKPRIPLSIGKKDCDLRGDVVFRNVDFTYPSRPDSPVFRGLNLHVRRGEHVCLVGPSGSGKSTVSQLLLRFYDADAGDIAVNGHSIRSLNVNAFRRSVGYVQQEPLLFSGTIRDNITFGKPGSTAAEIDRAARLANCLGFINAFPDKLDTVVGPSSSGSAQLSGGQKQRISLARTLVKEPELLILDEATSALDSRLEEIVMRNLTELAQTRPLTIILIAHRLSTIQNSERIVVFDGRGNVVEDGRFEELISDALSSLNRILKTDEFTEEG</sequence>
<evidence type="ECO:0000313" key="12">
    <source>
        <dbReference type="EMBL" id="OBA22421.1"/>
    </source>
</evidence>
<feature type="transmembrane region" description="Helical" evidence="9">
    <location>
        <begin position="115"/>
        <end position="139"/>
    </location>
</feature>
<dbReference type="Pfam" id="PF00005">
    <property type="entry name" value="ABC_tran"/>
    <property type="match status" value="1"/>
</dbReference>
<reference evidence="12 13" key="1">
    <citation type="submission" date="2016-05" db="EMBL/GenBank/DDBJ databases">
        <title>Comparative genomics of biotechnologically important yeasts.</title>
        <authorList>
            <consortium name="DOE Joint Genome Institute"/>
            <person name="Riley R."/>
            <person name="Haridas S."/>
            <person name="Wolfe K.H."/>
            <person name="Lopes M.R."/>
            <person name="Hittinger C.T."/>
            <person name="Goker M."/>
            <person name="Salamov A."/>
            <person name="Wisecaver J."/>
            <person name="Long T.M."/>
            <person name="Aerts A.L."/>
            <person name="Barry K."/>
            <person name="Choi C."/>
            <person name="Clum A."/>
            <person name="Coughlan A.Y."/>
            <person name="Deshpande S."/>
            <person name="Douglass A.P."/>
            <person name="Hanson S.J."/>
            <person name="Klenk H.-P."/>
            <person name="LaButti K."/>
            <person name="Lapidus A."/>
            <person name="Lindquist E."/>
            <person name="Lipzen A."/>
            <person name="Meier-kolthoff J.P."/>
            <person name="Ohm R.A."/>
            <person name="Otillar R.P."/>
            <person name="Pangilinan J."/>
            <person name="Peng Y."/>
            <person name="Rokas A."/>
            <person name="Rosa C.A."/>
            <person name="Scheuner C."/>
            <person name="Sibirny A.A."/>
            <person name="Slot J.C."/>
            <person name="Stielow J.B."/>
            <person name="Sun H."/>
            <person name="Kurtzman C.P."/>
            <person name="Blackwell M."/>
            <person name="Grigoriev I.V."/>
            <person name="Jeffries T.W."/>
        </authorList>
    </citation>
    <scope>NUCLEOTIDE SEQUENCE [LARGE SCALE GENOMIC DNA]</scope>
    <source>
        <strain evidence="12 13">NRRL YB-4993</strain>
    </source>
</reference>
<feature type="transmembrane region" description="Helical" evidence="9">
    <location>
        <begin position="175"/>
        <end position="197"/>
    </location>
</feature>
<dbReference type="SMART" id="SM00382">
    <property type="entry name" value="AAA"/>
    <property type="match status" value="1"/>
</dbReference>
<gene>
    <name evidence="12" type="ORF">METBIDRAFT_77825</name>
</gene>
<evidence type="ECO:0000256" key="1">
    <source>
        <dbReference type="ARBA" id="ARBA00004141"/>
    </source>
</evidence>
<feature type="region of interest" description="Disordered" evidence="8">
    <location>
        <begin position="55"/>
        <end position="95"/>
    </location>
</feature>
<dbReference type="InterPro" id="IPR036640">
    <property type="entry name" value="ABC1_TM_sf"/>
</dbReference>
<dbReference type="AlphaFoldDB" id="A0A1A0HEK1"/>
<evidence type="ECO:0008006" key="14">
    <source>
        <dbReference type="Google" id="ProtNLM"/>
    </source>
</evidence>
<evidence type="ECO:0000256" key="4">
    <source>
        <dbReference type="ARBA" id="ARBA00022741"/>
    </source>
</evidence>
<keyword evidence="4" id="KW-0547">Nucleotide-binding</keyword>
<comment type="subcellular location">
    <subcellularLocation>
        <location evidence="1">Membrane</location>
        <topology evidence="1">Multi-pass membrane protein</topology>
    </subcellularLocation>
</comment>
<dbReference type="GO" id="GO:0090374">
    <property type="term" value="P:oligopeptide export from mitochondrion"/>
    <property type="evidence" value="ECO:0007669"/>
    <property type="project" value="EnsemblFungi"/>
</dbReference>
<evidence type="ECO:0000256" key="5">
    <source>
        <dbReference type="ARBA" id="ARBA00022840"/>
    </source>
</evidence>
<dbReference type="GeneID" id="30031751"/>
<protein>
    <recommendedName>
        <fullName evidence="14">P-loop containing nucleoside triphosphate hydrolase protein</fullName>
    </recommendedName>
</protein>
<evidence type="ECO:0000259" key="10">
    <source>
        <dbReference type="PROSITE" id="PS50893"/>
    </source>
</evidence>
<name>A0A1A0HEK1_9ASCO</name>
<dbReference type="InterPro" id="IPR003439">
    <property type="entry name" value="ABC_transporter-like_ATP-bd"/>
</dbReference>
<dbReference type="SUPFAM" id="SSF90123">
    <property type="entry name" value="ABC transporter transmembrane region"/>
    <property type="match status" value="1"/>
</dbReference>
<dbReference type="Pfam" id="PF00664">
    <property type="entry name" value="ABC_membrane"/>
    <property type="match status" value="1"/>
</dbReference>
<dbReference type="FunFam" id="3.40.50.300:FF:000218">
    <property type="entry name" value="Multidrug ABC transporter ATP-binding protein"/>
    <property type="match status" value="1"/>
</dbReference>
<feature type="transmembrane region" description="Helical" evidence="9">
    <location>
        <begin position="283"/>
        <end position="300"/>
    </location>
</feature>
<evidence type="ECO:0000256" key="9">
    <source>
        <dbReference type="SAM" id="Phobius"/>
    </source>
</evidence>
<evidence type="ECO:0000256" key="7">
    <source>
        <dbReference type="ARBA" id="ARBA00023136"/>
    </source>
</evidence>
<dbReference type="EMBL" id="LXTC01000002">
    <property type="protein sequence ID" value="OBA22421.1"/>
    <property type="molecule type" value="Genomic_DNA"/>
</dbReference>
<dbReference type="InterPro" id="IPR039421">
    <property type="entry name" value="Type_1_exporter"/>
</dbReference>
<dbReference type="PROSITE" id="PS00211">
    <property type="entry name" value="ABC_TRANSPORTER_1"/>
    <property type="match status" value="1"/>
</dbReference>
<dbReference type="InterPro" id="IPR003593">
    <property type="entry name" value="AAA+_ATPase"/>
</dbReference>
<dbReference type="STRING" id="869754.A0A1A0HEK1"/>
<evidence type="ECO:0000259" key="11">
    <source>
        <dbReference type="PROSITE" id="PS50929"/>
    </source>
</evidence>
<feature type="transmembrane region" description="Helical" evidence="9">
    <location>
        <begin position="260"/>
        <end position="277"/>
    </location>
</feature>
<dbReference type="InterPro" id="IPR027417">
    <property type="entry name" value="P-loop_NTPase"/>
</dbReference>
<dbReference type="PROSITE" id="PS50893">
    <property type="entry name" value="ABC_TRANSPORTER_2"/>
    <property type="match status" value="1"/>
</dbReference>
<dbReference type="Gene3D" id="3.40.50.300">
    <property type="entry name" value="P-loop containing nucleotide triphosphate hydrolases"/>
    <property type="match status" value="1"/>
</dbReference>
<keyword evidence="5" id="KW-0067">ATP-binding</keyword>
<dbReference type="RefSeq" id="XP_018712917.1">
    <property type="nucleotide sequence ID" value="XM_018858775.1"/>
</dbReference>
<dbReference type="Proteomes" id="UP000092555">
    <property type="component" value="Unassembled WGS sequence"/>
</dbReference>
<evidence type="ECO:0000256" key="3">
    <source>
        <dbReference type="ARBA" id="ARBA00022692"/>
    </source>
</evidence>
<dbReference type="PANTHER" id="PTHR43394:SF1">
    <property type="entry name" value="ATP-BINDING CASSETTE SUB-FAMILY B MEMBER 10, MITOCHONDRIAL"/>
    <property type="match status" value="1"/>
</dbReference>
<keyword evidence="13" id="KW-1185">Reference proteome</keyword>
<feature type="transmembrane region" description="Helical" evidence="9">
    <location>
        <begin position="401"/>
        <end position="419"/>
    </location>
</feature>
<feature type="domain" description="ABC transporter" evidence="10">
    <location>
        <begin position="457"/>
        <end position="699"/>
    </location>
</feature>
<evidence type="ECO:0000256" key="8">
    <source>
        <dbReference type="SAM" id="MobiDB-lite"/>
    </source>
</evidence>
<comment type="similarity">
    <text evidence="2">Belongs to the ABC transporter superfamily. ABCB family. Mitochondrial peptide exporter (TC 3.A.1.212) subfamily.</text>
</comment>
<dbReference type="InterPro" id="IPR017871">
    <property type="entry name" value="ABC_transporter-like_CS"/>
</dbReference>
<comment type="caution">
    <text evidence="12">The sequence shown here is derived from an EMBL/GenBank/DDBJ whole genome shotgun (WGS) entry which is preliminary data.</text>
</comment>
<accession>A0A1A0HEK1</accession>
<evidence type="ECO:0000256" key="6">
    <source>
        <dbReference type="ARBA" id="ARBA00022989"/>
    </source>
</evidence>
<dbReference type="PANTHER" id="PTHR43394">
    <property type="entry name" value="ATP-DEPENDENT PERMEASE MDL1, MITOCHONDRIAL"/>
    <property type="match status" value="1"/>
</dbReference>
<dbReference type="SUPFAM" id="SSF52540">
    <property type="entry name" value="P-loop containing nucleoside triphosphate hydrolases"/>
    <property type="match status" value="1"/>
</dbReference>
<dbReference type="Gene3D" id="1.20.1560.10">
    <property type="entry name" value="ABC transporter type 1, transmembrane domain"/>
    <property type="match status" value="1"/>
</dbReference>
<dbReference type="GO" id="GO:0005743">
    <property type="term" value="C:mitochondrial inner membrane"/>
    <property type="evidence" value="ECO:0007669"/>
    <property type="project" value="EnsemblFungi"/>
</dbReference>
<dbReference type="InterPro" id="IPR011527">
    <property type="entry name" value="ABC1_TM_dom"/>
</dbReference>
<keyword evidence="7 9" id="KW-0472">Membrane</keyword>
<keyword evidence="3 9" id="KW-0812">Transmembrane</keyword>